<evidence type="ECO:0000313" key="1">
    <source>
        <dbReference type="EMBL" id="MDM9630374.1"/>
    </source>
</evidence>
<dbReference type="Proteomes" id="UP001174839">
    <property type="component" value="Unassembled WGS sequence"/>
</dbReference>
<reference evidence="1" key="1">
    <citation type="submission" date="2023-06" db="EMBL/GenBank/DDBJ databases">
        <title>Robiginitalea aurantiacus sp. nov. and Algoriphagus sediminis sp. nov., isolated from coastal sediment.</title>
        <authorList>
            <person name="Zhou Z.Y."/>
            <person name="An J."/>
            <person name="Jia Y.W."/>
            <person name="Du Z.J."/>
        </authorList>
    </citation>
    <scope>NUCLEOTIDE SEQUENCE</scope>
    <source>
        <strain evidence="1">M39</strain>
    </source>
</reference>
<comment type="caution">
    <text evidence="1">The sequence shown here is derived from an EMBL/GenBank/DDBJ whole genome shotgun (WGS) entry which is preliminary data.</text>
</comment>
<gene>
    <name evidence="1" type="ORF">QU605_02765</name>
</gene>
<keyword evidence="2" id="KW-1185">Reference proteome</keyword>
<evidence type="ECO:0000313" key="2">
    <source>
        <dbReference type="Proteomes" id="UP001174839"/>
    </source>
</evidence>
<name>A0ABT7WBU1_9FLAO</name>
<proteinExistence type="predicted"/>
<dbReference type="EMBL" id="JAUDUY010000001">
    <property type="protein sequence ID" value="MDM9630374.1"/>
    <property type="molecule type" value="Genomic_DNA"/>
</dbReference>
<sequence>MKYSRNPLSRVLVIAILLIGLSFSLKAQSTYSNSDEFWSKVRFGGGLGLSFGNDRVFIGVTPSAIYQANDFIAFGVGLNYTYSKTGDFNYNAFGGSLLALANPVAALQLSAEFEQLYVNESAPFFKDSYWLPALYLGVGYGAGPVTVGIRYDVLYDDRRSLYSTPWLPFVRVYF</sequence>
<protein>
    <submittedName>
        <fullName evidence="1">Alpha-ketoglutarate decarboxylase</fullName>
    </submittedName>
</protein>
<accession>A0ABT7WBU1</accession>
<organism evidence="1 2">
    <name type="scientific">Robiginitalea aurantiaca</name>
    <dbReference type="NCBI Taxonomy" id="3056915"/>
    <lineage>
        <taxon>Bacteria</taxon>
        <taxon>Pseudomonadati</taxon>
        <taxon>Bacteroidota</taxon>
        <taxon>Flavobacteriia</taxon>
        <taxon>Flavobacteriales</taxon>
        <taxon>Flavobacteriaceae</taxon>
        <taxon>Robiginitalea</taxon>
    </lineage>
</organism>
<dbReference type="RefSeq" id="WP_289723732.1">
    <property type="nucleotide sequence ID" value="NZ_JAUDUY010000001.1"/>
</dbReference>